<dbReference type="PANTHER" id="PTHR46411">
    <property type="entry name" value="FAMILY ATPASE, PUTATIVE-RELATED"/>
    <property type="match status" value="1"/>
</dbReference>
<organism evidence="3 4">
    <name type="scientific">Colletotrichum gloeosporioides</name>
    <name type="common">Anthracnose fungus</name>
    <name type="synonym">Glomerella cingulata</name>
    <dbReference type="NCBI Taxonomy" id="474922"/>
    <lineage>
        <taxon>Eukaryota</taxon>
        <taxon>Fungi</taxon>
        <taxon>Dikarya</taxon>
        <taxon>Ascomycota</taxon>
        <taxon>Pezizomycotina</taxon>
        <taxon>Sordariomycetes</taxon>
        <taxon>Hypocreomycetidae</taxon>
        <taxon>Glomerellales</taxon>
        <taxon>Glomerellaceae</taxon>
        <taxon>Colletotrichum</taxon>
        <taxon>Colletotrichum gloeosporioides species complex</taxon>
    </lineage>
</organism>
<reference evidence="3" key="1">
    <citation type="journal article" date="2020" name="Phytopathology">
        <title>Genome sequence and comparative analysis of Colletotrichum gloeosporioides isolated from Liriodendron leaves.</title>
        <authorList>
            <person name="Fu F.F."/>
            <person name="Hao Z."/>
            <person name="Wang P."/>
            <person name="Lu Y."/>
            <person name="Xue L.J."/>
            <person name="Wei G."/>
            <person name="Tian Y."/>
            <person name="Baishi H."/>
            <person name="Xu H."/>
            <person name="Shi J."/>
            <person name="Cheng T."/>
            <person name="Wang G."/>
            <person name="Yi Y."/>
            <person name="Chen J."/>
        </authorList>
    </citation>
    <scope>NUCLEOTIDE SEQUENCE</scope>
    <source>
        <strain evidence="3">Lc1</strain>
    </source>
</reference>
<dbReference type="GeneID" id="69012101"/>
<evidence type="ECO:0000313" key="3">
    <source>
        <dbReference type="EMBL" id="KAF3803770.1"/>
    </source>
</evidence>
<protein>
    <recommendedName>
        <fullName evidence="2">ATPase AAA-type core domain-containing protein</fullName>
    </recommendedName>
</protein>
<dbReference type="GO" id="GO:0005524">
    <property type="term" value="F:ATP binding"/>
    <property type="evidence" value="ECO:0007669"/>
    <property type="project" value="InterPro"/>
</dbReference>
<gene>
    <name evidence="3" type="ORF">GCG54_00004949</name>
</gene>
<evidence type="ECO:0000259" key="2">
    <source>
        <dbReference type="Pfam" id="PF00004"/>
    </source>
</evidence>
<dbReference type="Proteomes" id="UP000613401">
    <property type="component" value="Unassembled WGS sequence"/>
</dbReference>
<dbReference type="InterPro" id="IPR027417">
    <property type="entry name" value="P-loop_NTPase"/>
</dbReference>
<sequence>MEKWSEEVPPAGWLTIHTGHSDKPLQTRRRPIQIVTIDWRSEICQFLKLPNDVSDNEIFEGLENVDGKIRNLEEQQNEPVKTGPPRGQLVFHIKCHGKEAHERNSFYLDVPWIVESSQYGAHLASSRHIRSMELYLERNKDVSFLVIREFACCKGSVPWKSSYDGKTSEEDLSHFFIGEYLDIISDETLSALEVLSESALKEIDHPKFVDNRFRAIVYPYLWWYHSRHEIEKAKARMASNFQIQINLLQDYMEDRLKKTWDSVEEMTARGMITAELLSSSDDDGDEEDKFYSTVIVTDWIFTGSFQRRSFRISLGQLPERSANEEFPIQDLPFFPLQYAEADVVKALRNRGAMFWKCRHQRYVSYITPQSNTIQFTAKSRFMIDYKTFNKMHPGDGSDDFDFEHSRRSRRSNLVSIDTPTYLDPQDDEFIMCLPSRIQAFDMNTKEWKTLRVSFIQDVTWNDRAFEDLVIDTNTKDLVKAVVTNTLREEENLDLIEGKGNGLCILLHGGPGSGKTLTAERFELYMRSVMSVAEVARRPLYRVTCGDIGTRADEVERCCTLITSRSLNASVVLLDEADVFLEQRSISSIERNALVSGVHASPGRA</sequence>
<accession>A0A8H4CGV7</accession>
<dbReference type="EMBL" id="WVTB01000054">
    <property type="protein sequence ID" value="KAF3803770.1"/>
    <property type="molecule type" value="Genomic_DNA"/>
</dbReference>
<reference evidence="3" key="2">
    <citation type="submission" date="2020-03" db="EMBL/GenBank/DDBJ databases">
        <authorList>
            <person name="Fu F.-F."/>
            <person name="Chen J."/>
        </authorList>
    </citation>
    <scope>NUCLEOTIDE SEQUENCE</scope>
    <source>
        <strain evidence="3">Lc1</strain>
    </source>
</reference>
<keyword evidence="4" id="KW-1185">Reference proteome</keyword>
<name>A0A8H4CGV7_COLGL</name>
<dbReference type="Pfam" id="PF00004">
    <property type="entry name" value="AAA"/>
    <property type="match status" value="1"/>
</dbReference>
<dbReference type="RefSeq" id="XP_045262929.1">
    <property type="nucleotide sequence ID" value="XM_045404986.1"/>
</dbReference>
<dbReference type="InterPro" id="IPR003959">
    <property type="entry name" value="ATPase_AAA_core"/>
</dbReference>
<evidence type="ECO:0000313" key="4">
    <source>
        <dbReference type="Proteomes" id="UP000613401"/>
    </source>
</evidence>
<feature type="domain" description="ATPase AAA-type core" evidence="2">
    <location>
        <begin position="504"/>
        <end position="583"/>
    </location>
</feature>
<evidence type="ECO:0000256" key="1">
    <source>
        <dbReference type="SAM" id="MobiDB-lite"/>
    </source>
</evidence>
<dbReference type="Gene3D" id="3.40.50.300">
    <property type="entry name" value="P-loop containing nucleotide triphosphate hydrolases"/>
    <property type="match status" value="1"/>
</dbReference>
<dbReference type="GO" id="GO:0016887">
    <property type="term" value="F:ATP hydrolysis activity"/>
    <property type="evidence" value="ECO:0007669"/>
    <property type="project" value="InterPro"/>
</dbReference>
<dbReference type="SUPFAM" id="SSF52540">
    <property type="entry name" value="P-loop containing nucleoside triphosphate hydrolases"/>
    <property type="match status" value="1"/>
</dbReference>
<feature type="region of interest" description="Disordered" evidence="1">
    <location>
        <begin position="1"/>
        <end position="25"/>
    </location>
</feature>
<dbReference type="AlphaFoldDB" id="A0A8H4CGV7"/>
<comment type="caution">
    <text evidence="3">The sequence shown here is derived from an EMBL/GenBank/DDBJ whole genome shotgun (WGS) entry which is preliminary data.</text>
</comment>
<proteinExistence type="predicted"/>
<dbReference type="PANTHER" id="PTHR46411:SF2">
    <property type="entry name" value="AAA+ ATPASE DOMAIN-CONTAINING PROTEIN"/>
    <property type="match status" value="1"/>
</dbReference>